<accession>A0A8K0KI98</accession>
<name>A0A8K0KI98_LADFU</name>
<protein>
    <recommendedName>
        <fullName evidence="3">Reverse transcriptase domain-containing protein</fullName>
    </recommendedName>
</protein>
<dbReference type="Proteomes" id="UP000792457">
    <property type="component" value="Unassembled WGS sequence"/>
</dbReference>
<dbReference type="AlphaFoldDB" id="A0A8K0KI98"/>
<proteinExistence type="predicted"/>
<keyword evidence="2" id="KW-1185">Reference proteome</keyword>
<organism evidence="1 2">
    <name type="scientific">Ladona fulva</name>
    <name type="common">Scarce chaser dragonfly</name>
    <name type="synonym">Libellula fulva</name>
    <dbReference type="NCBI Taxonomy" id="123851"/>
    <lineage>
        <taxon>Eukaryota</taxon>
        <taxon>Metazoa</taxon>
        <taxon>Ecdysozoa</taxon>
        <taxon>Arthropoda</taxon>
        <taxon>Hexapoda</taxon>
        <taxon>Insecta</taxon>
        <taxon>Pterygota</taxon>
        <taxon>Palaeoptera</taxon>
        <taxon>Odonata</taxon>
        <taxon>Epiprocta</taxon>
        <taxon>Anisoptera</taxon>
        <taxon>Libelluloidea</taxon>
        <taxon>Libellulidae</taxon>
        <taxon>Ladona</taxon>
    </lineage>
</organism>
<dbReference type="EMBL" id="KZ308842">
    <property type="protein sequence ID" value="KAG8234749.1"/>
    <property type="molecule type" value="Genomic_DNA"/>
</dbReference>
<gene>
    <name evidence="1" type="ORF">J437_LFUL009988</name>
</gene>
<sequence>NYPLSKHICALLKCRKQWVKISSSVFEEVNITLGVPQGTILGLLFADDCLLYRTIRIVNDRFVLHNDIDTLSNG</sequence>
<evidence type="ECO:0000313" key="2">
    <source>
        <dbReference type="Proteomes" id="UP000792457"/>
    </source>
</evidence>
<reference evidence="1" key="1">
    <citation type="submission" date="2013-04" db="EMBL/GenBank/DDBJ databases">
        <authorList>
            <person name="Qu J."/>
            <person name="Murali S.C."/>
            <person name="Bandaranaike D."/>
            <person name="Bellair M."/>
            <person name="Blankenburg K."/>
            <person name="Chao H."/>
            <person name="Dinh H."/>
            <person name="Doddapaneni H."/>
            <person name="Downs B."/>
            <person name="Dugan-Rocha S."/>
            <person name="Elkadiri S."/>
            <person name="Gnanaolivu R.D."/>
            <person name="Hernandez B."/>
            <person name="Javaid M."/>
            <person name="Jayaseelan J.C."/>
            <person name="Lee S."/>
            <person name="Li M."/>
            <person name="Ming W."/>
            <person name="Munidasa M."/>
            <person name="Muniz J."/>
            <person name="Nguyen L."/>
            <person name="Ongeri F."/>
            <person name="Osuji N."/>
            <person name="Pu L.-L."/>
            <person name="Puazo M."/>
            <person name="Qu C."/>
            <person name="Quiroz J."/>
            <person name="Raj R."/>
            <person name="Weissenberger G."/>
            <person name="Xin Y."/>
            <person name="Zou X."/>
            <person name="Han Y."/>
            <person name="Richards S."/>
            <person name="Worley K."/>
            <person name="Muzny D."/>
            <person name="Gibbs R."/>
        </authorList>
    </citation>
    <scope>NUCLEOTIDE SEQUENCE</scope>
    <source>
        <strain evidence="1">Sampled in the wild</strain>
    </source>
</reference>
<feature type="non-terminal residue" evidence="1">
    <location>
        <position position="74"/>
    </location>
</feature>
<evidence type="ECO:0008006" key="3">
    <source>
        <dbReference type="Google" id="ProtNLM"/>
    </source>
</evidence>
<reference evidence="1" key="2">
    <citation type="submission" date="2017-10" db="EMBL/GenBank/DDBJ databases">
        <title>Ladona fulva Genome sequencing and assembly.</title>
        <authorList>
            <person name="Murali S."/>
            <person name="Richards S."/>
            <person name="Bandaranaike D."/>
            <person name="Bellair M."/>
            <person name="Blankenburg K."/>
            <person name="Chao H."/>
            <person name="Dinh H."/>
            <person name="Doddapaneni H."/>
            <person name="Dugan-Rocha S."/>
            <person name="Elkadiri S."/>
            <person name="Gnanaolivu R."/>
            <person name="Hernandez B."/>
            <person name="Skinner E."/>
            <person name="Javaid M."/>
            <person name="Lee S."/>
            <person name="Li M."/>
            <person name="Ming W."/>
            <person name="Munidasa M."/>
            <person name="Muniz J."/>
            <person name="Nguyen L."/>
            <person name="Hughes D."/>
            <person name="Osuji N."/>
            <person name="Pu L.-L."/>
            <person name="Puazo M."/>
            <person name="Qu C."/>
            <person name="Quiroz J."/>
            <person name="Raj R."/>
            <person name="Weissenberger G."/>
            <person name="Xin Y."/>
            <person name="Zou X."/>
            <person name="Han Y."/>
            <person name="Worley K."/>
            <person name="Muzny D."/>
            <person name="Gibbs R."/>
        </authorList>
    </citation>
    <scope>NUCLEOTIDE SEQUENCE</scope>
    <source>
        <strain evidence="1">Sampled in the wild</strain>
    </source>
</reference>
<comment type="caution">
    <text evidence="1">The sequence shown here is derived from an EMBL/GenBank/DDBJ whole genome shotgun (WGS) entry which is preliminary data.</text>
</comment>
<evidence type="ECO:0000313" key="1">
    <source>
        <dbReference type="EMBL" id="KAG8234749.1"/>
    </source>
</evidence>